<protein>
    <submittedName>
        <fullName evidence="4">TIGR01777 family protein</fullName>
    </submittedName>
</protein>
<dbReference type="Pfam" id="PF01370">
    <property type="entry name" value="Epimerase"/>
    <property type="match status" value="1"/>
</dbReference>
<dbReference type="InterPro" id="IPR010099">
    <property type="entry name" value="SDR39U1"/>
</dbReference>
<dbReference type="SUPFAM" id="SSF51735">
    <property type="entry name" value="NAD(P)-binding Rossmann-fold domains"/>
    <property type="match status" value="1"/>
</dbReference>
<dbReference type="Pfam" id="PF08338">
    <property type="entry name" value="DUF1731"/>
    <property type="match status" value="1"/>
</dbReference>
<dbReference type="PANTHER" id="PTHR11092:SF0">
    <property type="entry name" value="EPIMERASE FAMILY PROTEIN SDR39U1"/>
    <property type="match status" value="1"/>
</dbReference>
<feature type="domain" description="DUF1731" evidence="3">
    <location>
        <begin position="249"/>
        <end position="295"/>
    </location>
</feature>
<evidence type="ECO:0000313" key="4">
    <source>
        <dbReference type="EMBL" id="AWW33186.1"/>
    </source>
</evidence>
<comment type="similarity">
    <text evidence="1">Belongs to the NAD(P)-dependent epimerase/dehydratase family. SDR39U1 subfamily.</text>
</comment>
<name>A0A2Z4IRI8_9BACT</name>
<evidence type="ECO:0000259" key="2">
    <source>
        <dbReference type="Pfam" id="PF01370"/>
    </source>
</evidence>
<feature type="domain" description="NAD-dependent epimerase/dehydratase" evidence="2">
    <location>
        <begin position="4"/>
        <end position="125"/>
    </location>
</feature>
<proteinExistence type="inferred from homology"/>
<organism evidence="4 5">
    <name type="scientific">Echinicola strongylocentroti</name>
    <dbReference type="NCBI Taxonomy" id="1795355"/>
    <lineage>
        <taxon>Bacteria</taxon>
        <taxon>Pseudomonadati</taxon>
        <taxon>Bacteroidota</taxon>
        <taxon>Cytophagia</taxon>
        <taxon>Cytophagales</taxon>
        <taxon>Cyclobacteriaceae</taxon>
        <taxon>Echinicola</taxon>
    </lineage>
</organism>
<dbReference type="OrthoDB" id="9801773at2"/>
<evidence type="ECO:0000259" key="3">
    <source>
        <dbReference type="Pfam" id="PF08338"/>
    </source>
</evidence>
<dbReference type="InterPro" id="IPR036291">
    <property type="entry name" value="NAD(P)-bd_dom_sf"/>
</dbReference>
<reference evidence="4 5" key="1">
    <citation type="submission" date="2018-06" db="EMBL/GenBank/DDBJ databases">
        <title>Echinicola strongylocentroti sp. nov., isolated from a sea urchin Strongylocentrotus intermedius.</title>
        <authorList>
            <person name="Bae S.S."/>
        </authorList>
    </citation>
    <scope>NUCLEOTIDE SEQUENCE [LARGE SCALE GENOMIC DNA]</scope>
    <source>
        <strain evidence="4 5">MEBiC08714</strain>
    </source>
</reference>
<sequence>MKNILITGGSGLVGKPLTNALEGNGYRVAWLSRSPDKQPQKSFGWDIKKAYIDDEALYWADAIIHLAGAGVAEKRWSPARKRLILESRTQSAELLFSQLRISEKRPEVIISASGANYYGLDNGDEWLNEQSPLGNDYLAMVVDKWEKSIFQLGSLGIRTVALRTGVVLDRNGGALPQMLQPPVAAPLGSGNQYMSWIHLQDLVQMYMYALEATNITGSYNAVAPQPVTNRVLTKKAAAAKGKPFINLPVPGFLLKMVLGEMAGMILGGNKISCDKIISGGFRFRYATLDHALQELFKK</sequence>
<dbReference type="EMBL" id="CP030041">
    <property type="protein sequence ID" value="AWW33186.1"/>
    <property type="molecule type" value="Genomic_DNA"/>
</dbReference>
<gene>
    <name evidence="4" type="ORF">DN752_13975</name>
</gene>
<dbReference type="KEGG" id="est:DN752_13975"/>
<accession>A0A2Z4IRI8</accession>
<dbReference type="InterPro" id="IPR001509">
    <property type="entry name" value="Epimerase_deHydtase"/>
</dbReference>
<evidence type="ECO:0000313" key="5">
    <source>
        <dbReference type="Proteomes" id="UP000248688"/>
    </source>
</evidence>
<dbReference type="Proteomes" id="UP000248688">
    <property type="component" value="Chromosome"/>
</dbReference>
<dbReference type="NCBIfam" id="TIGR01777">
    <property type="entry name" value="yfcH"/>
    <property type="match status" value="1"/>
</dbReference>
<evidence type="ECO:0000256" key="1">
    <source>
        <dbReference type="ARBA" id="ARBA00009353"/>
    </source>
</evidence>
<dbReference type="PANTHER" id="PTHR11092">
    <property type="entry name" value="SUGAR NUCLEOTIDE EPIMERASE RELATED"/>
    <property type="match status" value="1"/>
</dbReference>
<dbReference type="AlphaFoldDB" id="A0A2Z4IRI8"/>
<dbReference type="Gene3D" id="3.40.50.720">
    <property type="entry name" value="NAD(P)-binding Rossmann-like Domain"/>
    <property type="match status" value="1"/>
</dbReference>
<dbReference type="InterPro" id="IPR013549">
    <property type="entry name" value="DUF1731"/>
</dbReference>
<keyword evidence="5" id="KW-1185">Reference proteome</keyword>